<keyword evidence="1" id="KW-0547">Nucleotide-binding</keyword>
<dbReference type="SUPFAM" id="SSF52540">
    <property type="entry name" value="P-loop containing nucleoside triphosphate hydrolases"/>
    <property type="match status" value="2"/>
</dbReference>
<dbReference type="InterPro" id="IPR014001">
    <property type="entry name" value="Helicase_ATP-bd"/>
</dbReference>
<reference evidence="6" key="1">
    <citation type="journal article" date="2020" name="Nature">
        <title>Giant virus diversity and host interactions through global metagenomics.</title>
        <authorList>
            <person name="Schulz F."/>
            <person name="Roux S."/>
            <person name="Paez-Espino D."/>
            <person name="Jungbluth S."/>
            <person name="Walsh D.A."/>
            <person name="Denef V.J."/>
            <person name="McMahon K.D."/>
            <person name="Konstantinidis K.T."/>
            <person name="Eloe-Fadrosh E.A."/>
            <person name="Kyrpides N.C."/>
            <person name="Woyke T."/>
        </authorList>
    </citation>
    <scope>NUCLEOTIDE SEQUENCE</scope>
    <source>
        <strain evidence="6">GVMAG-S-1101172-89</strain>
    </source>
</reference>
<evidence type="ECO:0000259" key="5">
    <source>
        <dbReference type="PROSITE" id="PS51192"/>
    </source>
</evidence>
<dbReference type="Pfam" id="PF04851">
    <property type="entry name" value="ResIII"/>
    <property type="match status" value="1"/>
</dbReference>
<keyword evidence="2" id="KW-0378">Hydrolase</keyword>
<proteinExistence type="predicted"/>
<dbReference type="AlphaFoldDB" id="A0A6C0K937"/>
<dbReference type="InterPro" id="IPR006935">
    <property type="entry name" value="Helicase/UvrB_N"/>
</dbReference>
<sequence>MDTILTHRGYSIPKFKVDAAKTKQMLTDLTVCPKLNKKFASAEVQAGLTFKLFKESSTRWYLPRAYGVETFGLAESSVLSEGLDLSATAAEFKGSPYPYQTDIINSFLAAGSNGLICVPCGKGKTFMALKIAASLGKRFLVVVDKEFLMNQWRGEMSALMPGLRIGILQGPKCEVNATEYDCTICMIQTLCGKDYTEQTFQEYGFTIFDECHHLAAQHFSKTLQKIQTKCMLGLSATPTREDGLTKVFFWFLGKPVYWEKQREPDPTVEVVSVLVKSDDVNYNTVPTDWRGETVMARLLTNVLGCSERTDEIVRRIVGLCADAGRRVLVLSERIGHLNEIERRVAAVDGALTMSYYIGGMKEKVREEGAATARILLASYAMASEAMNIKTLNTVILASPRKHVEQSTGRILRVRPSERVVVPLIVDIVDVHPMYRGQWKKRLAYYKACAYSLKMEGMGEAAVGEFETKVKRGVPMFIP</sequence>
<keyword evidence="3" id="KW-0347">Helicase</keyword>
<evidence type="ECO:0000256" key="2">
    <source>
        <dbReference type="ARBA" id="ARBA00022801"/>
    </source>
</evidence>
<dbReference type="Gene3D" id="3.40.50.300">
    <property type="entry name" value="P-loop containing nucleotide triphosphate hydrolases"/>
    <property type="match status" value="2"/>
</dbReference>
<dbReference type="EMBL" id="MN740808">
    <property type="protein sequence ID" value="QHU12654.1"/>
    <property type="molecule type" value="Genomic_DNA"/>
</dbReference>
<evidence type="ECO:0000256" key="4">
    <source>
        <dbReference type="ARBA" id="ARBA00022840"/>
    </source>
</evidence>
<evidence type="ECO:0000256" key="3">
    <source>
        <dbReference type="ARBA" id="ARBA00022806"/>
    </source>
</evidence>
<evidence type="ECO:0000313" key="6">
    <source>
        <dbReference type="EMBL" id="QHU12654.1"/>
    </source>
</evidence>
<dbReference type="GO" id="GO:0004386">
    <property type="term" value="F:helicase activity"/>
    <property type="evidence" value="ECO:0007669"/>
    <property type="project" value="UniProtKB-KW"/>
</dbReference>
<dbReference type="SMART" id="SM00487">
    <property type="entry name" value="DEXDc"/>
    <property type="match status" value="1"/>
</dbReference>
<dbReference type="CDD" id="cd17926">
    <property type="entry name" value="DEXHc_RE"/>
    <property type="match status" value="1"/>
</dbReference>
<dbReference type="InterPro" id="IPR050615">
    <property type="entry name" value="ATP-dep_DNA_Helicase"/>
</dbReference>
<feature type="domain" description="Helicase ATP-binding" evidence="5">
    <location>
        <begin position="105"/>
        <end position="256"/>
    </location>
</feature>
<dbReference type="GO" id="GO:0016787">
    <property type="term" value="F:hydrolase activity"/>
    <property type="evidence" value="ECO:0007669"/>
    <property type="project" value="UniProtKB-KW"/>
</dbReference>
<evidence type="ECO:0000256" key="1">
    <source>
        <dbReference type="ARBA" id="ARBA00022741"/>
    </source>
</evidence>
<dbReference type="GO" id="GO:0005524">
    <property type="term" value="F:ATP binding"/>
    <property type="evidence" value="ECO:0007669"/>
    <property type="project" value="UniProtKB-KW"/>
</dbReference>
<accession>A0A6C0K937</accession>
<dbReference type="GO" id="GO:0003677">
    <property type="term" value="F:DNA binding"/>
    <property type="evidence" value="ECO:0007669"/>
    <property type="project" value="InterPro"/>
</dbReference>
<dbReference type="InterPro" id="IPR027417">
    <property type="entry name" value="P-loop_NTPase"/>
</dbReference>
<name>A0A6C0K937_9ZZZZ</name>
<dbReference type="PROSITE" id="PS51192">
    <property type="entry name" value="HELICASE_ATP_BIND_1"/>
    <property type="match status" value="1"/>
</dbReference>
<protein>
    <recommendedName>
        <fullName evidence="5">Helicase ATP-binding domain-containing protein</fullName>
    </recommendedName>
</protein>
<dbReference type="PANTHER" id="PTHR11274:SF0">
    <property type="entry name" value="GENERAL TRANSCRIPTION AND DNA REPAIR FACTOR IIH HELICASE SUBUNIT XPB"/>
    <property type="match status" value="1"/>
</dbReference>
<dbReference type="PANTHER" id="PTHR11274">
    <property type="entry name" value="RAD25/XP-B DNA REPAIR HELICASE"/>
    <property type="match status" value="1"/>
</dbReference>
<keyword evidence="4" id="KW-0067">ATP-binding</keyword>
<organism evidence="6">
    <name type="scientific">viral metagenome</name>
    <dbReference type="NCBI Taxonomy" id="1070528"/>
    <lineage>
        <taxon>unclassified sequences</taxon>
        <taxon>metagenomes</taxon>
        <taxon>organismal metagenomes</taxon>
    </lineage>
</organism>